<evidence type="ECO:0000256" key="1">
    <source>
        <dbReference type="SAM" id="SignalP"/>
    </source>
</evidence>
<evidence type="ECO:0008006" key="4">
    <source>
        <dbReference type="Google" id="ProtNLM"/>
    </source>
</evidence>
<dbReference type="EMBL" id="JACOOK010000005">
    <property type="protein sequence ID" value="MBC5617246.1"/>
    <property type="molecule type" value="Genomic_DNA"/>
</dbReference>
<comment type="caution">
    <text evidence="2">The sequence shown here is derived from an EMBL/GenBank/DDBJ whole genome shotgun (WGS) entry which is preliminary data.</text>
</comment>
<organism evidence="2 3">
    <name type="scientific">Alistipes hominis</name>
    <dbReference type="NCBI Taxonomy" id="2763015"/>
    <lineage>
        <taxon>Bacteria</taxon>
        <taxon>Pseudomonadati</taxon>
        <taxon>Bacteroidota</taxon>
        <taxon>Bacteroidia</taxon>
        <taxon>Bacteroidales</taxon>
        <taxon>Rikenellaceae</taxon>
        <taxon>Alistipes</taxon>
    </lineage>
</organism>
<gene>
    <name evidence="2" type="ORF">H8S08_09500</name>
</gene>
<feature type="signal peptide" evidence="1">
    <location>
        <begin position="1"/>
        <end position="24"/>
    </location>
</feature>
<dbReference type="Proteomes" id="UP000636891">
    <property type="component" value="Unassembled WGS sequence"/>
</dbReference>
<dbReference type="Gene3D" id="2.115.10.20">
    <property type="entry name" value="Glycosyl hydrolase domain, family 43"/>
    <property type="match status" value="1"/>
</dbReference>
<dbReference type="SUPFAM" id="SSF75005">
    <property type="entry name" value="Arabinanase/levansucrase/invertase"/>
    <property type="match status" value="1"/>
</dbReference>
<keyword evidence="3" id="KW-1185">Reference proteome</keyword>
<dbReference type="RefSeq" id="WP_118656866.1">
    <property type="nucleotide sequence ID" value="NZ_JACOOK010000005.1"/>
</dbReference>
<evidence type="ECO:0000313" key="2">
    <source>
        <dbReference type="EMBL" id="MBC5617246.1"/>
    </source>
</evidence>
<evidence type="ECO:0000313" key="3">
    <source>
        <dbReference type="Proteomes" id="UP000636891"/>
    </source>
</evidence>
<name>A0ABR7CNJ7_9BACT</name>
<protein>
    <recommendedName>
        <fullName evidence="4">Glycosyl hydrolase family 43</fullName>
    </recommendedName>
</protein>
<feature type="chain" id="PRO_5047445095" description="Glycosyl hydrolase family 43" evidence="1">
    <location>
        <begin position="25"/>
        <end position="431"/>
    </location>
</feature>
<dbReference type="InterPro" id="IPR023296">
    <property type="entry name" value="Glyco_hydro_beta-prop_sf"/>
</dbReference>
<proteinExistence type="predicted"/>
<accession>A0ABR7CNJ7</accession>
<keyword evidence="1" id="KW-0732">Signal</keyword>
<sequence>MMSNFRFLLFVWALMPGVSFGQHAVATYRMPIDDRGILISPSEPGERYYESDGRGMREPNIYKVGDTYYLFYDGAATHEGHQPGDTDAENHLWRTHLAKSKDLKNWERLGPKLKCGVDDDPQGAEKGYKDFWSASSAWLYYDRDTKYWYAYYLGADGAAPIGDDVGTPAVYYSSCLAKAETKGPKGIEGEWKQINREPGKEKSVLFYKGTNGSFPQGITVPGPVIVNPKWQGKKDTVNLKYMMFATCGANIAIVRSNDLEAVQDWDGDPNPQGWRVDKPILGPLIEIPGGFAGVPASWERIPNDRQNKTAPENANYYFDPVSGYHFLFTNQFNQQYNATDCNVVYWTKDVDHWDDRNSAVVVDAKCTKDGWATGAIGFPSVLRVDDETLLLVYDAIKGNSIGHTPRHIGYGYWKIPKFDETGKPVSAVLNK</sequence>
<reference evidence="2 3" key="1">
    <citation type="submission" date="2020-08" db="EMBL/GenBank/DDBJ databases">
        <title>Genome public.</title>
        <authorList>
            <person name="Liu C."/>
            <person name="Sun Q."/>
        </authorList>
    </citation>
    <scope>NUCLEOTIDE SEQUENCE [LARGE SCALE GENOMIC DNA]</scope>
    <source>
        <strain evidence="2 3">New-7</strain>
    </source>
</reference>